<dbReference type="GO" id="GO:0006508">
    <property type="term" value="P:proteolysis"/>
    <property type="evidence" value="ECO:0007669"/>
    <property type="project" value="UniProtKB-KW"/>
</dbReference>
<dbReference type="Pfam" id="PF01435">
    <property type="entry name" value="Peptidase_M48"/>
    <property type="match status" value="2"/>
</dbReference>
<keyword evidence="9 11" id="KW-0482">Metalloprotease</keyword>
<dbReference type="Gene3D" id="3.30.2010.10">
    <property type="entry name" value="Metalloproteases ('zincins'), catalytic domain"/>
    <property type="match status" value="1"/>
</dbReference>
<organism evidence="14 15">
    <name type="scientific">Jiangella asiatica</name>
    <dbReference type="NCBI Taxonomy" id="2530372"/>
    <lineage>
        <taxon>Bacteria</taxon>
        <taxon>Bacillati</taxon>
        <taxon>Actinomycetota</taxon>
        <taxon>Actinomycetes</taxon>
        <taxon>Jiangellales</taxon>
        <taxon>Jiangellaceae</taxon>
        <taxon>Jiangella</taxon>
    </lineage>
</organism>
<dbReference type="AlphaFoldDB" id="A0A4R5CJ15"/>
<evidence type="ECO:0000256" key="3">
    <source>
        <dbReference type="ARBA" id="ARBA00022670"/>
    </source>
</evidence>
<comment type="cofactor">
    <cofactor evidence="11">
        <name>Zn(2+)</name>
        <dbReference type="ChEBI" id="CHEBI:29105"/>
    </cofactor>
    <text evidence="11">Binds 1 zinc ion per subunit.</text>
</comment>
<dbReference type="PANTHER" id="PTHR43221">
    <property type="entry name" value="PROTEASE HTPX"/>
    <property type="match status" value="1"/>
</dbReference>
<evidence type="ECO:0000259" key="13">
    <source>
        <dbReference type="Pfam" id="PF01435"/>
    </source>
</evidence>
<sequence>MADDGFPADHRLTLRVTETWLLLLVITVGSGLAVGLVLYGVLGWPWWVGLGAPLLAAVLVYALDGRSMVLPKGLEVVDVDAGREPDLHAAMDRLCALAGIRPPKLKVIEAQWANALAFKLPWRRPTVAVTRGLLERCDGEQLDAVLAHELAHLAHRDASAMTVAAYLSTSVALVPVLVLAPLMAIESPLCWVARQCGWRWVPASSGEDADAVEVRSAPAGRRVLLTATVMPVVTVLRVALYVVLFGLAIFLVPIMLALMIPGAATAARLGRYRELAADRAASALTGRPAALAAALTALGGEGTAIPRKDLRELSALSAVSIVALPRYVDQDGKPRPPGAVDRVLATHPSLPSRLEQLAGLSRALAER</sequence>
<feature type="transmembrane region" description="Helical" evidence="12">
    <location>
        <begin position="20"/>
        <end position="38"/>
    </location>
</feature>
<dbReference type="GO" id="GO:0004222">
    <property type="term" value="F:metalloendopeptidase activity"/>
    <property type="evidence" value="ECO:0007669"/>
    <property type="project" value="InterPro"/>
</dbReference>
<evidence type="ECO:0000256" key="1">
    <source>
        <dbReference type="ARBA" id="ARBA00004651"/>
    </source>
</evidence>
<evidence type="ECO:0000256" key="6">
    <source>
        <dbReference type="ARBA" id="ARBA00022801"/>
    </source>
</evidence>
<dbReference type="InterPro" id="IPR001915">
    <property type="entry name" value="Peptidase_M48"/>
</dbReference>
<dbReference type="RefSeq" id="WP_131900048.1">
    <property type="nucleotide sequence ID" value="NZ_SMKZ01000052.1"/>
</dbReference>
<keyword evidence="10 12" id="KW-0472">Membrane</keyword>
<dbReference type="OrthoDB" id="5178746at2"/>
<keyword evidence="4 12" id="KW-0812">Transmembrane</keyword>
<keyword evidence="7 11" id="KW-0862">Zinc</keyword>
<evidence type="ECO:0000256" key="4">
    <source>
        <dbReference type="ARBA" id="ARBA00022692"/>
    </source>
</evidence>
<feature type="transmembrane region" description="Helical" evidence="12">
    <location>
        <begin position="163"/>
        <end position="185"/>
    </location>
</feature>
<evidence type="ECO:0000256" key="2">
    <source>
        <dbReference type="ARBA" id="ARBA00022475"/>
    </source>
</evidence>
<evidence type="ECO:0000256" key="8">
    <source>
        <dbReference type="ARBA" id="ARBA00022989"/>
    </source>
</evidence>
<feature type="transmembrane region" description="Helical" evidence="12">
    <location>
        <begin position="44"/>
        <end position="63"/>
    </location>
</feature>
<dbReference type="GO" id="GO:0005886">
    <property type="term" value="C:plasma membrane"/>
    <property type="evidence" value="ECO:0007669"/>
    <property type="project" value="UniProtKB-SubCell"/>
</dbReference>
<proteinExistence type="inferred from homology"/>
<keyword evidence="2" id="KW-1003">Cell membrane</keyword>
<keyword evidence="6 11" id="KW-0378">Hydrolase</keyword>
<dbReference type="InParanoid" id="A0A4R5CJ15"/>
<keyword evidence="5" id="KW-0479">Metal-binding</keyword>
<evidence type="ECO:0000256" key="11">
    <source>
        <dbReference type="RuleBase" id="RU003983"/>
    </source>
</evidence>
<evidence type="ECO:0000256" key="7">
    <source>
        <dbReference type="ARBA" id="ARBA00022833"/>
    </source>
</evidence>
<dbReference type="EMBL" id="SMKZ01000052">
    <property type="protein sequence ID" value="TDE00259.1"/>
    <property type="molecule type" value="Genomic_DNA"/>
</dbReference>
<keyword evidence="3 11" id="KW-0645">Protease</keyword>
<keyword evidence="15" id="KW-1185">Reference proteome</keyword>
<reference evidence="14 15" key="1">
    <citation type="submission" date="2019-03" db="EMBL/GenBank/DDBJ databases">
        <title>Draft genome sequences of novel Actinobacteria.</title>
        <authorList>
            <person name="Sahin N."/>
            <person name="Ay H."/>
            <person name="Saygin H."/>
        </authorList>
    </citation>
    <scope>NUCLEOTIDE SEQUENCE [LARGE SCALE GENOMIC DNA]</scope>
    <source>
        <strain evidence="14 15">5K138</strain>
    </source>
</reference>
<name>A0A4R5CJ15_9ACTN</name>
<comment type="caution">
    <text evidence="14">The sequence shown here is derived from an EMBL/GenBank/DDBJ whole genome shotgun (WGS) entry which is preliminary data.</text>
</comment>
<evidence type="ECO:0000256" key="9">
    <source>
        <dbReference type="ARBA" id="ARBA00023049"/>
    </source>
</evidence>
<evidence type="ECO:0000313" key="15">
    <source>
        <dbReference type="Proteomes" id="UP000294739"/>
    </source>
</evidence>
<protein>
    <recommendedName>
        <fullName evidence="13">Peptidase M48 domain-containing protein</fullName>
    </recommendedName>
</protein>
<dbReference type="GO" id="GO:0046872">
    <property type="term" value="F:metal ion binding"/>
    <property type="evidence" value="ECO:0007669"/>
    <property type="project" value="UniProtKB-KW"/>
</dbReference>
<dbReference type="PANTHER" id="PTHR43221:SF1">
    <property type="entry name" value="PROTEASE HTPX"/>
    <property type="match status" value="1"/>
</dbReference>
<evidence type="ECO:0000256" key="10">
    <source>
        <dbReference type="ARBA" id="ARBA00023136"/>
    </source>
</evidence>
<evidence type="ECO:0000256" key="12">
    <source>
        <dbReference type="SAM" id="Phobius"/>
    </source>
</evidence>
<feature type="domain" description="Peptidase M48" evidence="13">
    <location>
        <begin position="245"/>
        <end position="359"/>
    </location>
</feature>
<feature type="domain" description="Peptidase M48" evidence="13">
    <location>
        <begin position="83"/>
        <end position="176"/>
    </location>
</feature>
<gene>
    <name evidence="14" type="ORF">E1269_25955</name>
</gene>
<comment type="subcellular location">
    <subcellularLocation>
        <location evidence="1">Cell membrane</location>
        <topology evidence="1">Multi-pass membrane protein</topology>
    </subcellularLocation>
</comment>
<keyword evidence="8 12" id="KW-1133">Transmembrane helix</keyword>
<evidence type="ECO:0000313" key="14">
    <source>
        <dbReference type="EMBL" id="TDE00259.1"/>
    </source>
</evidence>
<comment type="similarity">
    <text evidence="11">Belongs to the peptidase M48 family.</text>
</comment>
<evidence type="ECO:0000256" key="5">
    <source>
        <dbReference type="ARBA" id="ARBA00022723"/>
    </source>
</evidence>
<accession>A0A4R5CJ15</accession>
<feature type="transmembrane region" description="Helical" evidence="12">
    <location>
        <begin position="238"/>
        <end position="264"/>
    </location>
</feature>
<dbReference type="Proteomes" id="UP000294739">
    <property type="component" value="Unassembled WGS sequence"/>
</dbReference>
<dbReference type="InterPro" id="IPR050083">
    <property type="entry name" value="HtpX_protease"/>
</dbReference>